<accession>A0ABU2KG62</accession>
<dbReference type="Gene3D" id="3.30.565.10">
    <property type="entry name" value="Histidine kinase-like ATPase, C-terminal domain"/>
    <property type="match status" value="1"/>
</dbReference>
<dbReference type="SMART" id="SM00086">
    <property type="entry name" value="PAC"/>
    <property type="match status" value="4"/>
</dbReference>
<dbReference type="Pfam" id="PF00989">
    <property type="entry name" value="PAS"/>
    <property type="match status" value="1"/>
</dbReference>
<dbReference type="PRINTS" id="PR00344">
    <property type="entry name" value="BCTRLSENSOR"/>
</dbReference>
<evidence type="ECO:0000256" key="1">
    <source>
        <dbReference type="ARBA" id="ARBA00000085"/>
    </source>
</evidence>
<dbReference type="InterPro" id="IPR013656">
    <property type="entry name" value="PAS_4"/>
</dbReference>
<evidence type="ECO:0000256" key="4">
    <source>
        <dbReference type="ARBA" id="ARBA00022679"/>
    </source>
</evidence>
<evidence type="ECO:0000313" key="9">
    <source>
        <dbReference type="EMBL" id="MDT0293698.1"/>
    </source>
</evidence>
<evidence type="ECO:0000259" key="6">
    <source>
        <dbReference type="PROSITE" id="PS50109"/>
    </source>
</evidence>
<dbReference type="PROSITE" id="PS50113">
    <property type="entry name" value="PAC"/>
    <property type="match status" value="2"/>
</dbReference>
<dbReference type="InterPro" id="IPR000700">
    <property type="entry name" value="PAS-assoc_C"/>
</dbReference>
<evidence type="ECO:0000256" key="2">
    <source>
        <dbReference type="ARBA" id="ARBA00012438"/>
    </source>
</evidence>
<dbReference type="InterPro" id="IPR004358">
    <property type="entry name" value="Sig_transdc_His_kin-like_C"/>
</dbReference>
<keyword evidence="3" id="KW-0597">Phosphoprotein</keyword>
<gene>
    <name evidence="9" type="ORF">RLT85_03550</name>
</gene>
<evidence type="ECO:0000256" key="3">
    <source>
        <dbReference type="ARBA" id="ARBA00022553"/>
    </source>
</evidence>
<dbReference type="Pfam" id="PF08448">
    <property type="entry name" value="PAS_4"/>
    <property type="match status" value="1"/>
</dbReference>
<keyword evidence="10" id="KW-1185">Reference proteome</keyword>
<dbReference type="SUPFAM" id="SSF55785">
    <property type="entry name" value="PYP-like sensor domain (PAS domain)"/>
    <property type="match status" value="4"/>
</dbReference>
<comment type="catalytic activity">
    <reaction evidence="1">
        <text>ATP + protein L-histidine = ADP + protein N-phospho-L-histidine.</text>
        <dbReference type="EC" id="2.7.13.3"/>
    </reaction>
</comment>
<name>A0ABU2KG62_9FLAO</name>
<dbReference type="Proteomes" id="UP001182991">
    <property type="component" value="Unassembled WGS sequence"/>
</dbReference>
<dbReference type="RefSeq" id="WP_311400674.1">
    <property type="nucleotide sequence ID" value="NZ_JAVRBG010000002.1"/>
</dbReference>
<keyword evidence="5" id="KW-0418">Kinase</keyword>
<dbReference type="EMBL" id="JAVRBG010000002">
    <property type="protein sequence ID" value="MDT0293698.1"/>
    <property type="molecule type" value="Genomic_DNA"/>
</dbReference>
<dbReference type="InterPro" id="IPR003594">
    <property type="entry name" value="HATPase_dom"/>
</dbReference>
<dbReference type="InterPro" id="IPR035965">
    <property type="entry name" value="PAS-like_dom_sf"/>
</dbReference>
<dbReference type="PANTHER" id="PTHR43304">
    <property type="entry name" value="PHYTOCHROME-LIKE PROTEIN CPH1"/>
    <property type="match status" value="1"/>
</dbReference>
<dbReference type="InterPro" id="IPR013767">
    <property type="entry name" value="PAS_fold"/>
</dbReference>
<feature type="domain" description="PAC" evidence="8">
    <location>
        <begin position="490"/>
        <end position="542"/>
    </location>
</feature>
<keyword evidence="4" id="KW-0808">Transferase</keyword>
<evidence type="ECO:0000259" key="8">
    <source>
        <dbReference type="PROSITE" id="PS50113"/>
    </source>
</evidence>
<dbReference type="PANTHER" id="PTHR43304:SF1">
    <property type="entry name" value="PAC DOMAIN-CONTAINING PROTEIN"/>
    <property type="match status" value="1"/>
</dbReference>
<dbReference type="InterPro" id="IPR001610">
    <property type="entry name" value="PAC"/>
</dbReference>
<dbReference type="SUPFAM" id="SSF55874">
    <property type="entry name" value="ATPase domain of HSP90 chaperone/DNA topoisomerase II/histidine kinase"/>
    <property type="match status" value="1"/>
</dbReference>
<dbReference type="PROSITE" id="PS50112">
    <property type="entry name" value="PAS"/>
    <property type="match status" value="2"/>
</dbReference>
<comment type="caution">
    <text evidence="9">The sequence shown here is derived from an EMBL/GenBank/DDBJ whole genome shotgun (WGS) entry which is preliminary data.</text>
</comment>
<reference evidence="10" key="1">
    <citation type="submission" date="2023-07" db="EMBL/GenBank/DDBJ databases">
        <title>Isolating and identifying novel microbial strains from the Mariana Trench.</title>
        <authorList>
            <person name="Fu H."/>
        </authorList>
    </citation>
    <scope>NUCLEOTIDE SEQUENCE [LARGE SCALE GENOMIC DNA]</scope>
    <source>
        <strain evidence="10">T-y2</strain>
    </source>
</reference>
<dbReference type="Pfam" id="PF13426">
    <property type="entry name" value="PAS_9"/>
    <property type="match status" value="1"/>
</dbReference>
<sequence length="892" mass="101423">MLRLPQAVLNAINKHRAELELHETQEMNTGVLSSIKAHIAVIDKNGNLIATNTAWNNFAIENGVTSLERVATGNNYFSVCENAANKGDSDAAVALTGIQSIFKKEKHFFEMEYPCHSPLRKRWFHLSVTKFGEDDSKVVISHQEITETKIAQNKLKETSAELKKTLFEYHKILDSSLDVICTVNKDGEFVNVSAASKQIWGYTPEELKGTKFMNLVYAEDTEITKATSQIFKSNNQMPAFENRYVHKNGKIVPLLWSVKWDKKSDLFFCLAKDITERKIADRATENERDQFYNMFLKAPSAVGVLKGIHHIFEMTNPLYLQMIGKKDIIGKTVEEVLPEVIDQGFIDILDNVYRTDESHTNREKLVKIDKEGKGKLTNVYINCVYQAYRNIKGEIEGVFFFINDVTEQIESRKAIVASETKYRKIVETAQEGIWLLDENGRTTFVNKKICDMLEYTEAEMLGKENYHFMGENGKNETLMAREGRSKNITESLEYTFVSKSGKHVLTKVSANPIFDDHGRFKGSLGMVSDITEKKHLENLLEKSNKLARIGSWEIDLHKDGVYWSDITKEILDASPDFVPELSDGIKIFTDEETKNSISALAKQCIDDGIPWDEELQFISFEGNIKWMRTIGEAEFVNGECSKIYGSSQDITERKKAEIERTKMISDIVQRNSDLEQFSYIVSHNLRAPTANIIGFAEILKNEILTPQEREASMQGLSASVNELDTVIKDINSILQNKGEVHEKKEMIFFSELVDSILISVGNLIEKHRVNITTNFAEVNKIFSLKSYMYSIFYNLISNSIKYAKPNEAPIIQIKSRKENEKIILTFKDKGLGLDMKTKGDKIFGLYSRFHSNVEGKGMGLFMVKTQVESLGGKITIDSELNKGTEFTIVFET</sequence>
<feature type="domain" description="PAC" evidence="8">
    <location>
        <begin position="611"/>
        <end position="662"/>
    </location>
</feature>
<feature type="domain" description="PAS" evidence="7">
    <location>
        <begin position="165"/>
        <end position="222"/>
    </location>
</feature>
<dbReference type="CDD" id="cd00082">
    <property type="entry name" value="HisKA"/>
    <property type="match status" value="1"/>
</dbReference>
<evidence type="ECO:0000256" key="5">
    <source>
        <dbReference type="ARBA" id="ARBA00022777"/>
    </source>
</evidence>
<dbReference type="SMART" id="SM00387">
    <property type="entry name" value="HATPase_c"/>
    <property type="match status" value="1"/>
</dbReference>
<dbReference type="SMART" id="SM00091">
    <property type="entry name" value="PAS"/>
    <property type="match status" value="4"/>
</dbReference>
<feature type="domain" description="Histidine kinase" evidence="6">
    <location>
        <begin position="680"/>
        <end position="892"/>
    </location>
</feature>
<dbReference type="Gene3D" id="1.10.287.130">
    <property type="match status" value="1"/>
</dbReference>
<protein>
    <recommendedName>
        <fullName evidence="2">histidine kinase</fullName>
        <ecNumber evidence="2">2.7.13.3</ecNumber>
    </recommendedName>
</protein>
<dbReference type="InterPro" id="IPR005467">
    <property type="entry name" value="His_kinase_dom"/>
</dbReference>
<dbReference type="NCBIfam" id="TIGR00229">
    <property type="entry name" value="sensory_box"/>
    <property type="match status" value="2"/>
</dbReference>
<dbReference type="CDD" id="cd00130">
    <property type="entry name" value="PAS"/>
    <property type="match status" value="2"/>
</dbReference>
<feature type="domain" description="PAS" evidence="7">
    <location>
        <begin position="418"/>
        <end position="463"/>
    </location>
</feature>
<dbReference type="InterPro" id="IPR052162">
    <property type="entry name" value="Sensor_kinase/Photoreceptor"/>
</dbReference>
<dbReference type="InterPro" id="IPR003661">
    <property type="entry name" value="HisK_dim/P_dom"/>
</dbReference>
<evidence type="ECO:0000259" key="7">
    <source>
        <dbReference type="PROSITE" id="PS50112"/>
    </source>
</evidence>
<dbReference type="InterPro" id="IPR000014">
    <property type="entry name" value="PAS"/>
</dbReference>
<organism evidence="9 10">
    <name type="scientific">Mesonia ostreae</name>
    <dbReference type="NCBI Taxonomy" id="861110"/>
    <lineage>
        <taxon>Bacteria</taxon>
        <taxon>Pseudomonadati</taxon>
        <taxon>Bacteroidota</taxon>
        <taxon>Flavobacteriia</taxon>
        <taxon>Flavobacteriales</taxon>
        <taxon>Flavobacteriaceae</taxon>
        <taxon>Mesonia</taxon>
    </lineage>
</organism>
<dbReference type="EC" id="2.7.13.3" evidence="2"/>
<dbReference type="InterPro" id="IPR036890">
    <property type="entry name" value="HATPase_C_sf"/>
</dbReference>
<dbReference type="InterPro" id="IPR036097">
    <property type="entry name" value="HisK_dim/P_sf"/>
</dbReference>
<dbReference type="PROSITE" id="PS50109">
    <property type="entry name" value="HIS_KIN"/>
    <property type="match status" value="1"/>
</dbReference>
<dbReference type="Gene3D" id="3.30.450.20">
    <property type="entry name" value="PAS domain"/>
    <property type="match status" value="5"/>
</dbReference>
<evidence type="ECO:0000313" key="10">
    <source>
        <dbReference type="Proteomes" id="UP001182991"/>
    </source>
</evidence>
<dbReference type="Pfam" id="PF02518">
    <property type="entry name" value="HATPase_c"/>
    <property type="match status" value="1"/>
</dbReference>
<proteinExistence type="predicted"/>
<dbReference type="SUPFAM" id="SSF47384">
    <property type="entry name" value="Homodimeric domain of signal transducing histidine kinase"/>
    <property type="match status" value="1"/>
</dbReference>